<keyword evidence="3" id="KW-0804">Transcription</keyword>
<evidence type="ECO:0000259" key="4">
    <source>
        <dbReference type="PROSITE" id="PS01124"/>
    </source>
</evidence>
<dbReference type="PROSITE" id="PS01124">
    <property type="entry name" value="HTH_ARAC_FAMILY_2"/>
    <property type="match status" value="1"/>
</dbReference>
<dbReference type="InterPro" id="IPR050204">
    <property type="entry name" value="AraC_XylS_family_regulators"/>
</dbReference>
<dbReference type="Proteomes" id="UP000193285">
    <property type="component" value="Unassembled WGS sequence"/>
</dbReference>
<dbReference type="InterPro" id="IPR018060">
    <property type="entry name" value="HTH_AraC"/>
</dbReference>
<dbReference type="Pfam" id="PF20240">
    <property type="entry name" value="DUF6597"/>
    <property type="match status" value="1"/>
</dbReference>
<evidence type="ECO:0000256" key="1">
    <source>
        <dbReference type="ARBA" id="ARBA00023015"/>
    </source>
</evidence>
<dbReference type="SUPFAM" id="SSF46689">
    <property type="entry name" value="Homeodomain-like"/>
    <property type="match status" value="1"/>
</dbReference>
<dbReference type="STRING" id="767916.AWB91_04830"/>
<dbReference type="GO" id="GO:0043565">
    <property type="term" value="F:sequence-specific DNA binding"/>
    <property type="evidence" value="ECO:0007669"/>
    <property type="project" value="InterPro"/>
</dbReference>
<reference evidence="5 6" key="1">
    <citation type="journal article" date="2015" name="Emerg. Microbes Infect.">
        <title>Characterization of 17 strains belonging to the Mycobacterium simiae complex and description of Mycobacterium paraense sp. nov.</title>
        <authorList>
            <person name="Fusco da Costa A.R."/>
            <person name="Fedrizzi T."/>
            <person name="Lopes M.L."/>
            <person name="Pecorari M."/>
            <person name="Oliveira da Costa W.L."/>
            <person name="Giacobazzi E."/>
            <person name="da Costa Bahia J.R."/>
            <person name="De Sanctis V."/>
            <person name="Batista Lima K.V."/>
            <person name="Bertorelli R."/>
            <person name="Grottola A."/>
            <person name="Fabio A."/>
            <person name="Mariottini A."/>
            <person name="Ferretti P."/>
            <person name="Di Leva F."/>
            <person name="Fregni Serpini G."/>
            <person name="Tagliazucchi S."/>
            <person name="Rumpianesi F."/>
            <person name="Jousson O."/>
            <person name="Segata N."/>
            <person name="Tortoli E."/>
        </authorList>
    </citation>
    <scope>NUCLEOTIDE SEQUENCE [LARGE SCALE GENOMIC DNA]</scope>
    <source>
        <strain evidence="5 6">IEC33</strain>
    </source>
</reference>
<organism evidence="5 6">
    <name type="scientific">Mycobacterium paraense</name>
    <dbReference type="NCBI Taxonomy" id="767916"/>
    <lineage>
        <taxon>Bacteria</taxon>
        <taxon>Bacillati</taxon>
        <taxon>Actinomycetota</taxon>
        <taxon>Actinomycetes</taxon>
        <taxon>Mycobacteriales</taxon>
        <taxon>Mycobacteriaceae</taxon>
        <taxon>Mycobacterium</taxon>
        <taxon>Mycobacterium simiae complex</taxon>
    </lineage>
</organism>
<accession>A0A1X2AGD2</accession>
<sequence>MLLRPPARRWQKGPAVVYRPALYRPAPPLAEYVEFFGHWRHRGPNYRSRALPRGAVTIVFDVGRRQQLDFYTADGRTRLPVPPAVVAGPHRASYITDIAADEPAMAIHFRPGGAFPFLGVPLGDVEDQAVGLEEIWGRGGREVHERLIAAPSVAARFGILEEFLLSRARFAVRRDPRVAAALAAIEADPSVRMAEVRRLTGWSTKRMIAQFRAEVGLAPKTYARVRRLQAALRRLGEGTAGGARLAADAGYFDQAHFVRDFRSFTAMTPTQYGRQRLVLPSHVPVARHKYAIPAVPGPS</sequence>
<evidence type="ECO:0000313" key="5">
    <source>
        <dbReference type="EMBL" id="ORW50454.1"/>
    </source>
</evidence>
<dbReference type="GO" id="GO:0003700">
    <property type="term" value="F:DNA-binding transcription factor activity"/>
    <property type="evidence" value="ECO:0007669"/>
    <property type="project" value="InterPro"/>
</dbReference>
<name>A0A1X2AGD2_9MYCO</name>
<dbReference type="AlphaFoldDB" id="A0A1X2AGD2"/>
<dbReference type="Pfam" id="PF12833">
    <property type="entry name" value="HTH_18"/>
    <property type="match status" value="1"/>
</dbReference>
<evidence type="ECO:0000256" key="3">
    <source>
        <dbReference type="ARBA" id="ARBA00023163"/>
    </source>
</evidence>
<evidence type="ECO:0000256" key="2">
    <source>
        <dbReference type="ARBA" id="ARBA00023125"/>
    </source>
</evidence>
<dbReference type="Gene3D" id="1.10.10.60">
    <property type="entry name" value="Homeodomain-like"/>
    <property type="match status" value="1"/>
</dbReference>
<gene>
    <name evidence="5" type="ORF">AWB90_07395</name>
</gene>
<evidence type="ECO:0000313" key="6">
    <source>
        <dbReference type="Proteomes" id="UP000193285"/>
    </source>
</evidence>
<feature type="domain" description="HTH araC/xylS-type" evidence="4">
    <location>
        <begin position="176"/>
        <end position="275"/>
    </location>
</feature>
<protein>
    <submittedName>
        <fullName evidence="5">AraC family transcriptional regulator</fullName>
    </submittedName>
</protein>
<keyword evidence="2" id="KW-0238">DNA-binding</keyword>
<dbReference type="PANTHER" id="PTHR46796:SF15">
    <property type="entry name" value="BLL1074 PROTEIN"/>
    <property type="match status" value="1"/>
</dbReference>
<proteinExistence type="predicted"/>
<dbReference type="SMART" id="SM00342">
    <property type="entry name" value="HTH_ARAC"/>
    <property type="match status" value="1"/>
</dbReference>
<dbReference type="InterPro" id="IPR009057">
    <property type="entry name" value="Homeodomain-like_sf"/>
</dbReference>
<comment type="caution">
    <text evidence="5">The sequence shown here is derived from an EMBL/GenBank/DDBJ whole genome shotgun (WGS) entry which is preliminary data.</text>
</comment>
<dbReference type="InterPro" id="IPR046532">
    <property type="entry name" value="DUF6597"/>
</dbReference>
<keyword evidence="1" id="KW-0805">Transcription regulation</keyword>
<dbReference type="EMBL" id="LQPN01000032">
    <property type="protein sequence ID" value="ORW50454.1"/>
    <property type="molecule type" value="Genomic_DNA"/>
</dbReference>
<dbReference type="PANTHER" id="PTHR46796">
    <property type="entry name" value="HTH-TYPE TRANSCRIPTIONAL ACTIVATOR RHAS-RELATED"/>
    <property type="match status" value="1"/>
</dbReference>